<evidence type="ECO:0000256" key="1">
    <source>
        <dbReference type="SAM" id="MobiDB-lite"/>
    </source>
</evidence>
<accession>A0A8R1HRX2</accession>
<sequence>MEMTTQQRRVRRDSETSTDSWSFVEEDRLDDDELSMNSTEAEEELENEPIVEEPPTSDDDETASEHSIFEDSESEEDSDSDNDSDSDSDDTASEISDEESDLEVQEEPEDVEGEVEDEDVLMSEEVARMCKEDEEWMEDELEQENTNYPRHCLRILLFVSLFFMIFPIADICTSWVLTYQSHRALPRDAVFFDGFSQQRYNFYEGRFTAGRRVSNERRATRKFSPEKSMFTPLKDILNGRPNLKEEADCIFNTEIWLKTIQSLNSTTRRIQQQTTPPKQIDTSSSSSSNATIILPAWTVRSTPKIAALAPIPPAPFSPRRRQHKAVPRHQPCVVAAAGESRGKKNVPAVIYRREEMTSWLMPRKFHVSKQHKIYTKKELAGRKIKKEGGQKFVKEICGKVSAYK</sequence>
<proteinExistence type="predicted"/>
<keyword evidence="4" id="KW-1185">Reference proteome</keyword>
<organism evidence="3 4">
    <name type="scientific">Caenorhabditis japonica</name>
    <dbReference type="NCBI Taxonomy" id="281687"/>
    <lineage>
        <taxon>Eukaryota</taxon>
        <taxon>Metazoa</taxon>
        <taxon>Ecdysozoa</taxon>
        <taxon>Nematoda</taxon>
        <taxon>Chromadorea</taxon>
        <taxon>Rhabditida</taxon>
        <taxon>Rhabditina</taxon>
        <taxon>Rhabditomorpha</taxon>
        <taxon>Rhabditoidea</taxon>
        <taxon>Rhabditidae</taxon>
        <taxon>Peloderinae</taxon>
        <taxon>Caenorhabditis</taxon>
    </lineage>
</organism>
<keyword evidence="2" id="KW-0472">Membrane</keyword>
<evidence type="ECO:0000256" key="2">
    <source>
        <dbReference type="SAM" id="Phobius"/>
    </source>
</evidence>
<dbReference type="Proteomes" id="UP000005237">
    <property type="component" value="Unassembled WGS sequence"/>
</dbReference>
<name>A0A8R1HRX2_CAEJA</name>
<protein>
    <submittedName>
        <fullName evidence="3">Uncharacterized protein</fullName>
    </submittedName>
</protein>
<keyword evidence="2" id="KW-1133">Transmembrane helix</keyword>
<keyword evidence="2" id="KW-0812">Transmembrane</keyword>
<reference evidence="4" key="1">
    <citation type="submission" date="2010-08" db="EMBL/GenBank/DDBJ databases">
        <authorList>
            <consortium name="Caenorhabditis japonica Sequencing Consortium"/>
            <person name="Wilson R.K."/>
        </authorList>
    </citation>
    <scope>NUCLEOTIDE SEQUENCE [LARGE SCALE GENOMIC DNA]</scope>
    <source>
        <strain evidence="4">DF5081</strain>
    </source>
</reference>
<dbReference type="EnsemblMetazoa" id="CJA06881a.1">
    <property type="protein sequence ID" value="CJA06881a.1"/>
    <property type="gene ID" value="WBGene00126085"/>
</dbReference>
<dbReference type="AlphaFoldDB" id="A0A8R1HRX2"/>
<evidence type="ECO:0000313" key="3">
    <source>
        <dbReference type="EnsemblMetazoa" id="CJA06881a.1"/>
    </source>
</evidence>
<reference evidence="3" key="2">
    <citation type="submission" date="2022-06" db="UniProtKB">
        <authorList>
            <consortium name="EnsemblMetazoa"/>
        </authorList>
    </citation>
    <scope>IDENTIFICATION</scope>
    <source>
        <strain evidence="3">DF5081</strain>
    </source>
</reference>
<evidence type="ECO:0000313" key="4">
    <source>
        <dbReference type="Proteomes" id="UP000005237"/>
    </source>
</evidence>
<feature type="compositionally biased region" description="Acidic residues" evidence="1">
    <location>
        <begin position="27"/>
        <end position="62"/>
    </location>
</feature>
<feature type="region of interest" description="Disordered" evidence="1">
    <location>
        <begin position="268"/>
        <end position="287"/>
    </location>
</feature>
<feature type="transmembrane region" description="Helical" evidence="2">
    <location>
        <begin position="155"/>
        <end position="177"/>
    </location>
</feature>
<feature type="compositionally biased region" description="Acidic residues" evidence="1">
    <location>
        <begin position="70"/>
        <end position="120"/>
    </location>
</feature>
<feature type="region of interest" description="Disordered" evidence="1">
    <location>
        <begin position="1"/>
        <end position="120"/>
    </location>
</feature>